<name>A0ABP6D8Q5_9ACTN</name>
<evidence type="ECO:0008006" key="3">
    <source>
        <dbReference type="Google" id="ProtNLM"/>
    </source>
</evidence>
<dbReference type="EMBL" id="BAAATD010000026">
    <property type="protein sequence ID" value="GAA2638700.1"/>
    <property type="molecule type" value="Genomic_DNA"/>
</dbReference>
<keyword evidence="2" id="KW-1185">Reference proteome</keyword>
<evidence type="ECO:0000313" key="1">
    <source>
        <dbReference type="EMBL" id="GAA2638700.1"/>
    </source>
</evidence>
<proteinExistence type="predicted"/>
<dbReference type="RefSeq" id="WP_344549246.1">
    <property type="nucleotide sequence ID" value="NZ_BAAATD010000026.1"/>
</dbReference>
<sequence>MIYATTVEAEVLAFMGRPDAAVHAVRHAEEIFDRVPSTEPDREELLRFDQSCVYSLAGLRDRALEAHQAARKFYRPETHLYNAVQLDLYGIVLEARQDPNEASKQALKVLEALPEDRRIKRVTLTARRVLDALPEQAHALPTARELRALTAAG</sequence>
<dbReference type="Proteomes" id="UP001501509">
    <property type="component" value="Unassembled WGS sequence"/>
</dbReference>
<comment type="caution">
    <text evidence="1">The sequence shown here is derived from an EMBL/GenBank/DDBJ whole genome shotgun (WGS) entry which is preliminary data.</text>
</comment>
<dbReference type="InterPro" id="IPR011990">
    <property type="entry name" value="TPR-like_helical_dom_sf"/>
</dbReference>
<accession>A0ABP6D8Q5</accession>
<dbReference type="Gene3D" id="1.25.40.10">
    <property type="entry name" value="Tetratricopeptide repeat domain"/>
    <property type="match status" value="1"/>
</dbReference>
<protein>
    <recommendedName>
        <fullName evidence="3">Tetratricopeptide repeat protein</fullName>
    </recommendedName>
</protein>
<gene>
    <name evidence="1" type="ORF">GCM10010411_93410</name>
</gene>
<reference evidence="2" key="1">
    <citation type="journal article" date="2019" name="Int. J. Syst. Evol. Microbiol.">
        <title>The Global Catalogue of Microorganisms (GCM) 10K type strain sequencing project: providing services to taxonomists for standard genome sequencing and annotation.</title>
        <authorList>
            <consortium name="The Broad Institute Genomics Platform"/>
            <consortium name="The Broad Institute Genome Sequencing Center for Infectious Disease"/>
            <person name="Wu L."/>
            <person name="Ma J."/>
        </authorList>
    </citation>
    <scope>NUCLEOTIDE SEQUENCE [LARGE SCALE GENOMIC DNA]</scope>
    <source>
        <strain evidence="2">JCM 6833</strain>
    </source>
</reference>
<organism evidence="1 2">
    <name type="scientific">Actinomadura fulvescens</name>
    <dbReference type="NCBI Taxonomy" id="46160"/>
    <lineage>
        <taxon>Bacteria</taxon>
        <taxon>Bacillati</taxon>
        <taxon>Actinomycetota</taxon>
        <taxon>Actinomycetes</taxon>
        <taxon>Streptosporangiales</taxon>
        <taxon>Thermomonosporaceae</taxon>
        <taxon>Actinomadura</taxon>
    </lineage>
</organism>
<dbReference type="SUPFAM" id="SSF48452">
    <property type="entry name" value="TPR-like"/>
    <property type="match status" value="1"/>
</dbReference>
<evidence type="ECO:0000313" key="2">
    <source>
        <dbReference type="Proteomes" id="UP001501509"/>
    </source>
</evidence>